<keyword evidence="2" id="KW-1185">Reference proteome</keyword>
<sequence>MKRKHYEAPTAPSYLPEDVNVLAVRCREAVLIRGSMRGTPAWRNRDVKAVRKIIQRRLRQQRGLSGDHDYAIAINHVLNDLNAQHRVGRLHARGDVVLANALNHDRGSVVMVVQRRAYAEKAQAS</sequence>
<organism evidence="1 2">
    <name type="scientific">Aeromicrobium alkaliterrae</name>
    <dbReference type="NCBI Taxonomy" id="302168"/>
    <lineage>
        <taxon>Bacteria</taxon>
        <taxon>Bacillati</taxon>
        <taxon>Actinomycetota</taxon>
        <taxon>Actinomycetes</taxon>
        <taxon>Propionibacteriales</taxon>
        <taxon>Nocardioidaceae</taxon>
        <taxon>Aeromicrobium</taxon>
    </lineage>
</organism>
<dbReference type="RefSeq" id="WP_344200146.1">
    <property type="nucleotide sequence ID" value="NZ_BAAAME010000004.1"/>
</dbReference>
<gene>
    <name evidence="1" type="ORF">GCM10009710_17420</name>
</gene>
<proteinExistence type="predicted"/>
<name>A0ABP4VTP1_9ACTN</name>
<evidence type="ECO:0000313" key="2">
    <source>
        <dbReference type="Proteomes" id="UP001501057"/>
    </source>
</evidence>
<protein>
    <submittedName>
        <fullName evidence="1">Uncharacterized protein</fullName>
    </submittedName>
</protein>
<evidence type="ECO:0000313" key="1">
    <source>
        <dbReference type="EMBL" id="GAA1737706.1"/>
    </source>
</evidence>
<accession>A0ABP4VTP1</accession>
<comment type="caution">
    <text evidence="1">The sequence shown here is derived from an EMBL/GenBank/DDBJ whole genome shotgun (WGS) entry which is preliminary data.</text>
</comment>
<dbReference type="Proteomes" id="UP001501057">
    <property type="component" value="Unassembled WGS sequence"/>
</dbReference>
<reference evidence="2" key="1">
    <citation type="journal article" date="2019" name="Int. J. Syst. Evol. Microbiol.">
        <title>The Global Catalogue of Microorganisms (GCM) 10K type strain sequencing project: providing services to taxonomists for standard genome sequencing and annotation.</title>
        <authorList>
            <consortium name="The Broad Institute Genomics Platform"/>
            <consortium name="The Broad Institute Genome Sequencing Center for Infectious Disease"/>
            <person name="Wu L."/>
            <person name="Ma J."/>
        </authorList>
    </citation>
    <scope>NUCLEOTIDE SEQUENCE [LARGE SCALE GENOMIC DNA]</scope>
    <source>
        <strain evidence="2">JCM 13518</strain>
    </source>
</reference>
<dbReference type="EMBL" id="BAAAME010000004">
    <property type="protein sequence ID" value="GAA1737706.1"/>
    <property type="molecule type" value="Genomic_DNA"/>
</dbReference>